<reference evidence="2" key="1">
    <citation type="journal article" date="2014" name="Front. Microbiol.">
        <title>High frequency of phylogenetically diverse reductive dehalogenase-homologous genes in deep subseafloor sedimentary metagenomes.</title>
        <authorList>
            <person name="Kawai M."/>
            <person name="Futagami T."/>
            <person name="Toyoda A."/>
            <person name="Takaki Y."/>
            <person name="Nishi S."/>
            <person name="Hori S."/>
            <person name="Arai W."/>
            <person name="Tsubouchi T."/>
            <person name="Morono Y."/>
            <person name="Uchiyama I."/>
            <person name="Ito T."/>
            <person name="Fujiyama A."/>
            <person name="Inagaki F."/>
            <person name="Takami H."/>
        </authorList>
    </citation>
    <scope>NUCLEOTIDE SEQUENCE</scope>
    <source>
        <strain evidence="2">Expedition CK06-06</strain>
    </source>
</reference>
<dbReference type="AlphaFoldDB" id="X1UY66"/>
<dbReference type="Pfam" id="PF18962">
    <property type="entry name" value="Por_Secre_tail"/>
    <property type="match status" value="1"/>
</dbReference>
<dbReference type="NCBIfam" id="TIGR04183">
    <property type="entry name" value="Por_Secre_tail"/>
    <property type="match status" value="1"/>
</dbReference>
<evidence type="ECO:0000313" key="2">
    <source>
        <dbReference type="EMBL" id="GAJ04846.1"/>
    </source>
</evidence>
<organism evidence="2">
    <name type="scientific">marine sediment metagenome</name>
    <dbReference type="NCBI Taxonomy" id="412755"/>
    <lineage>
        <taxon>unclassified sequences</taxon>
        <taxon>metagenomes</taxon>
        <taxon>ecological metagenomes</taxon>
    </lineage>
</organism>
<name>X1UY66_9ZZZZ</name>
<proteinExistence type="predicted"/>
<feature type="non-terminal residue" evidence="2">
    <location>
        <position position="1"/>
    </location>
</feature>
<accession>X1UY66</accession>
<sequence>LSPLIELFSIASNIEVLTRILQWFGLLPGIEENPVSSTPQKPYIKISPNPFTSVVSVKYSGISERHNVSLKIYDMSGRLVKDFSLPTTNSLLPTKVTWDGRDREGKVLPSGIYFCKVKSGKTTLKTEKIIMVK</sequence>
<feature type="domain" description="Secretion system C-terminal sorting" evidence="1">
    <location>
        <begin position="46"/>
        <end position="130"/>
    </location>
</feature>
<dbReference type="Gene3D" id="2.60.40.4070">
    <property type="match status" value="1"/>
</dbReference>
<comment type="caution">
    <text evidence="2">The sequence shown here is derived from an EMBL/GenBank/DDBJ whole genome shotgun (WGS) entry which is preliminary data.</text>
</comment>
<evidence type="ECO:0000259" key="1">
    <source>
        <dbReference type="Pfam" id="PF18962"/>
    </source>
</evidence>
<dbReference type="InterPro" id="IPR026444">
    <property type="entry name" value="Secre_tail"/>
</dbReference>
<gene>
    <name evidence="2" type="ORF">S12H4_48528</name>
</gene>
<protein>
    <recommendedName>
        <fullName evidence="1">Secretion system C-terminal sorting domain-containing protein</fullName>
    </recommendedName>
</protein>
<dbReference type="EMBL" id="BARW01030339">
    <property type="protein sequence ID" value="GAJ04846.1"/>
    <property type="molecule type" value="Genomic_DNA"/>
</dbReference>